<feature type="transmembrane region" description="Helical" evidence="1">
    <location>
        <begin position="59"/>
        <end position="80"/>
    </location>
</feature>
<dbReference type="EMBL" id="JAENIK010000008">
    <property type="protein sequence ID" value="MBK1815239.1"/>
    <property type="molecule type" value="Genomic_DNA"/>
</dbReference>
<organism evidence="2 3">
    <name type="scientific">Luteolibacter yonseiensis</name>
    <dbReference type="NCBI Taxonomy" id="1144680"/>
    <lineage>
        <taxon>Bacteria</taxon>
        <taxon>Pseudomonadati</taxon>
        <taxon>Verrucomicrobiota</taxon>
        <taxon>Verrucomicrobiia</taxon>
        <taxon>Verrucomicrobiales</taxon>
        <taxon>Verrucomicrobiaceae</taxon>
        <taxon>Luteolibacter</taxon>
    </lineage>
</organism>
<reference evidence="2" key="1">
    <citation type="submission" date="2021-01" db="EMBL/GenBank/DDBJ databases">
        <title>Modified the classification status of verrucomicrobia.</title>
        <authorList>
            <person name="Feng X."/>
        </authorList>
    </citation>
    <scope>NUCLEOTIDE SEQUENCE</scope>
    <source>
        <strain evidence="2">JCM 18052</strain>
    </source>
</reference>
<evidence type="ECO:0000313" key="2">
    <source>
        <dbReference type="EMBL" id="MBK1815239.1"/>
    </source>
</evidence>
<keyword evidence="1" id="KW-0812">Transmembrane</keyword>
<keyword evidence="1" id="KW-0472">Membrane</keyword>
<feature type="transmembrane region" description="Helical" evidence="1">
    <location>
        <begin position="101"/>
        <end position="123"/>
    </location>
</feature>
<comment type="caution">
    <text evidence="2">The sequence shown here is derived from an EMBL/GenBank/DDBJ whole genome shotgun (WGS) entry which is preliminary data.</text>
</comment>
<accession>A0A934R4X0</accession>
<gene>
    <name evidence="2" type="ORF">JIN84_06420</name>
</gene>
<feature type="transmembrane region" description="Helical" evidence="1">
    <location>
        <begin position="32"/>
        <end position="53"/>
    </location>
</feature>
<feature type="transmembrane region" description="Helical" evidence="1">
    <location>
        <begin position="6"/>
        <end position="25"/>
    </location>
</feature>
<keyword evidence="3" id="KW-1185">Reference proteome</keyword>
<proteinExistence type="predicted"/>
<protein>
    <submittedName>
        <fullName evidence="2">Uncharacterized protein</fullName>
    </submittedName>
</protein>
<evidence type="ECO:0000313" key="3">
    <source>
        <dbReference type="Proteomes" id="UP000600139"/>
    </source>
</evidence>
<evidence type="ECO:0000256" key="1">
    <source>
        <dbReference type="SAM" id="Phobius"/>
    </source>
</evidence>
<dbReference type="AlphaFoldDB" id="A0A934R4X0"/>
<name>A0A934R4X0_9BACT</name>
<dbReference type="Proteomes" id="UP000600139">
    <property type="component" value="Unassembled WGS sequence"/>
</dbReference>
<dbReference type="RefSeq" id="WP_200350208.1">
    <property type="nucleotide sequence ID" value="NZ_BAABHZ010000012.1"/>
</dbReference>
<keyword evidence="1" id="KW-1133">Transmembrane helix</keyword>
<sequence>MYLLPSEILLSLYLLIPVAIVAFHWRNAVGWVWSSVACAALSWLFSNTAMFLYPPDNGLANFVTFVMGWFWMLPPLWLLLSVDSIIQRIWMRSSRLPLRRHLGGVVFRHVSIISLVIMSWGMLGWMSRDRAVVEAGRELSERGYQIVGPEEAVFSKGRWIVRYPESDFGEICLTRNGRMAWIGGPG</sequence>